<feature type="region of interest" description="Disordered" evidence="1">
    <location>
        <begin position="1"/>
        <end position="20"/>
    </location>
</feature>
<dbReference type="AlphaFoldDB" id="A0A940IHN6"/>
<reference evidence="3" key="1">
    <citation type="submission" date="2020-10" db="EMBL/GenBank/DDBJ databases">
        <authorList>
            <person name="Gilroy R."/>
        </authorList>
    </citation>
    <scope>NUCLEOTIDE SEQUENCE</scope>
    <source>
        <strain evidence="3">G3-8215</strain>
    </source>
</reference>
<proteinExistence type="predicted"/>
<feature type="transmembrane region" description="Helical" evidence="2">
    <location>
        <begin position="28"/>
        <end position="48"/>
    </location>
</feature>
<reference evidence="3" key="2">
    <citation type="journal article" date="2021" name="PeerJ">
        <title>Extensive microbial diversity within the chicken gut microbiome revealed by metagenomics and culture.</title>
        <authorList>
            <person name="Gilroy R."/>
            <person name="Ravi A."/>
            <person name="Getino M."/>
            <person name="Pursley I."/>
            <person name="Horton D.L."/>
            <person name="Alikhan N.F."/>
            <person name="Baker D."/>
            <person name="Gharbi K."/>
            <person name="Hall N."/>
            <person name="Watson M."/>
            <person name="Adriaenssens E.M."/>
            <person name="Foster-Nyarko E."/>
            <person name="Jarju S."/>
            <person name="Secka A."/>
            <person name="Antonio M."/>
            <person name="Oren A."/>
            <person name="Chaudhuri R.R."/>
            <person name="La Ragione R."/>
            <person name="Hildebrand F."/>
            <person name="Pallen M.J."/>
        </authorList>
    </citation>
    <scope>NUCLEOTIDE SEQUENCE</scope>
    <source>
        <strain evidence="3">G3-8215</strain>
    </source>
</reference>
<keyword evidence="2" id="KW-0472">Membrane</keyword>
<evidence type="ECO:0000256" key="2">
    <source>
        <dbReference type="SAM" id="Phobius"/>
    </source>
</evidence>
<evidence type="ECO:0000313" key="4">
    <source>
        <dbReference type="Proteomes" id="UP000725002"/>
    </source>
</evidence>
<name>A0A940IHN6_9BACT</name>
<evidence type="ECO:0000256" key="1">
    <source>
        <dbReference type="SAM" id="MobiDB-lite"/>
    </source>
</evidence>
<comment type="caution">
    <text evidence="3">The sequence shown here is derived from an EMBL/GenBank/DDBJ whole genome shotgun (WGS) entry which is preliminary data.</text>
</comment>
<evidence type="ECO:0000313" key="3">
    <source>
        <dbReference type="EMBL" id="MBO8482905.1"/>
    </source>
</evidence>
<keyword evidence="2" id="KW-1133">Transmembrane helix</keyword>
<sequence>MKTTRLKTGGQPASGGTPGNAIESMRNAGVNIIVLFVGIILIACSSVEDGFEKIPDTTGYGNTMLQLSAVTDPESSNQIFWRAGDKINVVDETGNSGIYEVAAGIGTNIGEFKGQSEFDGSPLVAMYPASSYIEGETVHFSIPSFQSKDSYNDCRMMVAKYSDSYDEHVPLFEFSEKTAILEMAFDFTSNAEYEDENVYSIEVYSEDINFIGDGILDISNADARLECMGNQLTYSFSPSIPMAQAIDFSATIAPCDMTQSQKVTYTVKSDTYTFVFRKKPDVIFGEKSVSKINIKLDEFVVTDAEVPAEGEVKITRELPAIDLSADGPSNCYIVDREARCSFDATIIGNGDEGIIPDGNFVDYLGRALTSSSITPASAEMLWQYPDGLISDVILTDGRVNFNSSGKEGNAVIAVYDESGIIMWSWHIWLTDKPADETYMENKYGNVWTFMDRNLGATSAVDDGSDSYGLVYQWGRKDPIPCAREFNSITEPEISGKYNEVPIVTPDVSTGTIQYAIQNPVTYLMRADWLMESNDYLWGNPDGDNMTTTWQKTIYDPCPHGYKVPGKDAWSIFTVTGENTTDAGSHNVVPPAGTKRGYYLYYKEYGTGLQTWYPTNGSRNYRTGGLTRGSWWYYWTSAPSAGTQAWCMTFKNDWKEVDPLYEFQRGNANTTRCVRE</sequence>
<dbReference type="Proteomes" id="UP000725002">
    <property type="component" value="Unassembled WGS sequence"/>
</dbReference>
<organism evidence="3 4">
    <name type="scientific">Candidatus Cryptobacteroides avicola</name>
    <dbReference type="NCBI Taxonomy" id="2840757"/>
    <lineage>
        <taxon>Bacteria</taxon>
        <taxon>Pseudomonadati</taxon>
        <taxon>Bacteroidota</taxon>
        <taxon>Bacteroidia</taxon>
        <taxon>Bacteroidales</taxon>
        <taxon>Candidatus Cryptobacteroides</taxon>
    </lineage>
</organism>
<gene>
    <name evidence="3" type="ORF">IAB75_02140</name>
</gene>
<keyword evidence="2" id="KW-0812">Transmembrane</keyword>
<dbReference type="EMBL" id="JADILV010000013">
    <property type="protein sequence ID" value="MBO8482905.1"/>
    <property type="molecule type" value="Genomic_DNA"/>
</dbReference>
<protein>
    <recommendedName>
        <fullName evidence="5">Fimbrillin family protein</fullName>
    </recommendedName>
</protein>
<accession>A0A940IHN6</accession>
<evidence type="ECO:0008006" key="5">
    <source>
        <dbReference type="Google" id="ProtNLM"/>
    </source>
</evidence>